<name>M1E6C8_9BACT</name>
<dbReference type="InterPro" id="IPR011991">
    <property type="entry name" value="ArsR-like_HTH"/>
</dbReference>
<dbReference type="InterPro" id="IPR036390">
    <property type="entry name" value="WH_DNA-bd_sf"/>
</dbReference>
<dbReference type="GO" id="GO:0006355">
    <property type="term" value="P:regulation of DNA-templated transcription"/>
    <property type="evidence" value="ECO:0007669"/>
    <property type="project" value="UniProtKB-ARBA"/>
</dbReference>
<sequence length="80" mass="9727">MLKKFIKPPLHVIKSEMYFHEKIISLLKSEPKTIPEISKELNIPTYEATMHLMAMRRYNLVEELPKKRRDDYYKYALKEK</sequence>
<dbReference type="HOGENOM" id="CLU_2588582_0_0_9"/>
<evidence type="ECO:0000313" key="2">
    <source>
        <dbReference type="Proteomes" id="UP000011765"/>
    </source>
</evidence>
<gene>
    <name evidence="1" type="ORF">Thena_0463</name>
</gene>
<dbReference type="InterPro" id="IPR036388">
    <property type="entry name" value="WH-like_DNA-bd_sf"/>
</dbReference>
<reference evidence="1 2" key="1">
    <citation type="submission" date="2011-04" db="EMBL/GenBank/DDBJ databases">
        <title>The complete genome of Thermodesulfobium narugense DSM 14796.</title>
        <authorList>
            <consortium name="US DOE Joint Genome Institute (JGI-PGF)"/>
            <person name="Lucas S."/>
            <person name="Han J."/>
            <person name="Lapidus A."/>
            <person name="Bruce D."/>
            <person name="Goodwin L."/>
            <person name="Pitluck S."/>
            <person name="Peters L."/>
            <person name="Kyrpides N."/>
            <person name="Mavromatis K."/>
            <person name="Pagani I."/>
            <person name="Ivanova N."/>
            <person name="Ovchinnikova G."/>
            <person name="Zhang X."/>
            <person name="Saunders L."/>
            <person name="Detter J.C."/>
            <person name="Tapia R."/>
            <person name="Han C."/>
            <person name="Land M."/>
            <person name="Hauser L."/>
            <person name="Markowitz V."/>
            <person name="Cheng J.-F."/>
            <person name="Hugenholtz P."/>
            <person name="Woyke T."/>
            <person name="Wu D."/>
            <person name="Spring S."/>
            <person name="Schroeder M."/>
            <person name="Brambilla E."/>
            <person name="Klenk H.-P."/>
            <person name="Eisen J.A."/>
        </authorList>
    </citation>
    <scope>NUCLEOTIDE SEQUENCE [LARGE SCALE GENOMIC DNA]</scope>
    <source>
        <strain evidence="1 2">DSM 14796</strain>
    </source>
</reference>
<dbReference type="AlphaFoldDB" id="M1E6C8"/>
<dbReference type="CDD" id="cd00090">
    <property type="entry name" value="HTH_ARSR"/>
    <property type="match status" value="1"/>
</dbReference>
<protein>
    <submittedName>
        <fullName evidence="1">Uncharacterized protein</fullName>
    </submittedName>
</protein>
<dbReference type="SUPFAM" id="SSF46785">
    <property type="entry name" value="Winged helix' DNA-binding domain"/>
    <property type="match status" value="1"/>
</dbReference>
<dbReference type="STRING" id="747365.Thena_0463"/>
<dbReference type="eggNOG" id="COG0640">
    <property type="taxonomic scope" value="Bacteria"/>
</dbReference>
<dbReference type="OrthoDB" id="5517596at2"/>
<organism evidence="1 2">
    <name type="scientific">Thermodesulfobium narugense DSM 14796</name>
    <dbReference type="NCBI Taxonomy" id="747365"/>
    <lineage>
        <taxon>Bacteria</taxon>
        <taxon>Pseudomonadati</taxon>
        <taxon>Thermodesulfobiota</taxon>
        <taxon>Thermodesulfobiia</taxon>
        <taxon>Thermodesulfobiales</taxon>
        <taxon>Thermodesulfobiaceae</taxon>
        <taxon>Thermodesulfobium</taxon>
    </lineage>
</organism>
<proteinExistence type="predicted"/>
<keyword evidence="2" id="KW-1185">Reference proteome</keyword>
<dbReference type="KEGG" id="tnr:Thena_0463"/>
<dbReference type="EMBL" id="CP002690">
    <property type="protein sequence ID" value="AEE14103.1"/>
    <property type="molecule type" value="Genomic_DNA"/>
</dbReference>
<accession>M1E6C8</accession>
<evidence type="ECO:0000313" key="1">
    <source>
        <dbReference type="EMBL" id="AEE14103.1"/>
    </source>
</evidence>
<dbReference type="Proteomes" id="UP000011765">
    <property type="component" value="Chromosome"/>
</dbReference>
<dbReference type="Gene3D" id="1.10.10.10">
    <property type="entry name" value="Winged helix-like DNA-binding domain superfamily/Winged helix DNA-binding domain"/>
    <property type="match status" value="1"/>
</dbReference>
<dbReference type="RefSeq" id="WP_013755831.1">
    <property type="nucleotide sequence ID" value="NC_015499.1"/>
</dbReference>